<dbReference type="GO" id="GO:0000118">
    <property type="term" value="C:histone deacetylase complex"/>
    <property type="evidence" value="ECO:0000318"/>
    <property type="project" value="GO_Central"/>
</dbReference>
<evidence type="ECO:0000313" key="8">
    <source>
        <dbReference type="Proteomes" id="UP000011115"/>
    </source>
</evidence>
<dbReference type="PANTHER" id="PTHR12346">
    <property type="entry name" value="SIN3B-RELATED"/>
    <property type="match status" value="1"/>
</dbReference>
<keyword evidence="3" id="KW-0677">Repeat</keyword>
<evidence type="ECO:0000256" key="6">
    <source>
        <dbReference type="SAM" id="MobiDB-lite"/>
    </source>
</evidence>
<evidence type="ECO:0000256" key="2">
    <source>
        <dbReference type="ARBA" id="ARBA00022491"/>
    </source>
</evidence>
<comment type="subcellular location">
    <subcellularLocation>
        <location evidence="1 5">Nucleus</location>
    </subcellularLocation>
</comment>
<proteinExistence type="predicted"/>
<dbReference type="Proteomes" id="UP000011115">
    <property type="component" value="Unassembled WGS sequence"/>
</dbReference>
<dbReference type="FunFam" id="1.20.1160.11:FF:000003">
    <property type="entry name" value="Paired amphipathic helix SIN3-like protein"/>
    <property type="match status" value="1"/>
</dbReference>
<dbReference type="AlphaFoldDB" id="M1D8G4"/>
<evidence type="ECO:0000256" key="3">
    <source>
        <dbReference type="ARBA" id="ARBA00022737"/>
    </source>
</evidence>
<dbReference type="Gene3D" id="1.20.1160.11">
    <property type="entry name" value="Paired amphipathic helix"/>
    <property type="match status" value="1"/>
</dbReference>
<dbReference type="eggNOG" id="KOG4204">
    <property type="taxonomic scope" value="Eukaryota"/>
</dbReference>
<dbReference type="GO" id="GO:0000785">
    <property type="term" value="C:chromatin"/>
    <property type="evidence" value="ECO:0000318"/>
    <property type="project" value="GO_Central"/>
</dbReference>
<evidence type="ECO:0000256" key="5">
    <source>
        <dbReference type="PROSITE-ProRule" id="PRU00810"/>
    </source>
</evidence>
<dbReference type="STRING" id="4113.M1D8G4"/>
<keyword evidence="4 5" id="KW-0539">Nucleus</keyword>
<protein>
    <submittedName>
        <fullName evidence="7">Paired amphipathic helix protein Sin3-like 1</fullName>
    </submittedName>
</protein>
<keyword evidence="8" id="KW-1185">Reference proteome</keyword>
<dbReference type="InParanoid" id="M1D8G4"/>
<dbReference type="HOGENOM" id="CLU_1013388_0_0_1"/>
<feature type="compositionally biased region" description="Polar residues" evidence="6">
    <location>
        <begin position="18"/>
        <end position="32"/>
    </location>
</feature>
<keyword evidence="2" id="KW-0678">Repressor</keyword>
<dbReference type="PROSITE" id="PS51477">
    <property type="entry name" value="PAH"/>
    <property type="match status" value="1"/>
</dbReference>
<dbReference type="PANTHER" id="PTHR12346:SF56">
    <property type="entry name" value="PAIRED AMPHIPATHIC HELIX PROTEIN SIN3-LIKE 2"/>
    <property type="match status" value="1"/>
</dbReference>
<feature type="compositionally biased region" description="Basic and acidic residues" evidence="6">
    <location>
        <begin position="1"/>
        <end position="13"/>
    </location>
</feature>
<dbReference type="GO" id="GO:0000122">
    <property type="term" value="P:negative regulation of transcription by RNA polymerase II"/>
    <property type="evidence" value="ECO:0000318"/>
    <property type="project" value="GO_Central"/>
</dbReference>
<dbReference type="InterPro" id="IPR039774">
    <property type="entry name" value="Sin3-like"/>
</dbReference>
<feature type="region of interest" description="Disordered" evidence="6">
    <location>
        <begin position="1"/>
        <end position="54"/>
    </location>
</feature>
<sequence length="275" mass="31621">MKRFGDDVHDNPLFKRSFGSSPRESYGQSQVRESGLGGRGGGTSRASKDEGGSSVSKFDFEQAISLVNKIKKCLENDHDYKSFINILSVYRKENKDIKEVYHEVAIILNEHPDLLDECTMFLLNSSTNLDNNKTLMRLHKQQKKARAEKENMGKRTLNENYKEPDNVNKDALKCEFMLANTLGKYPEFMEGFNEFIERYERVVEFLAKWDEEQDNDQDEDPPQRINLEEVVTFVKKVKNGSESSLVVEVKEKQGSDPILLQLEAAVHQQKIKVFS</sequence>
<organism evidence="7 8">
    <name type="scientific">Solanum tuberosum</name>
    <name type="common">Potato</name>
    <dbReference type="NCBI Taxonomy" id="4113"/>
    <lineage>
        <taxon>Eukaryota</taxon>
        <taxon>Viridiplantae</taxon>
        <taxon>Streptophyta</taxon>
        <taxon>Embryophyta</taxon>
        <taxon>Tracheophyta</taxon>
        <taxon>Spermatophyta</taxon>
        <taxon>Magnoliopsida</taxon>
        <taxon>eudicotyledons</taxon>
        <taxon>Gunneridae</taxon>
        <taxon>Pentapetalae</taxon>
        <taxon>asterids</taxon>
        <taxon>lamiids</taxon>
        <taxon>Solanales</taxon>
        <taxon>Solanaceae</taxon>
        <taxon>Solanoideae</taxon>
        <taxon>Solaneae</taxon>
        <taxon>Solanum</taxon>
    </lineage>
</organism>
<dbReference type="PaxDb" id="4113-PGSC0003DMT400084963"/>
<evidence type="ECO:0000256" key="4">
    <source>
        <dbReference type="ARBA" id="ARBA00023242"/>
    </source>
</evidence>
<dbReference type="EnsemblPlants" id="PGSC0003DMT400084963">
    <property type="protein sequence ID" value="PGSC0003DMT400084963"/>
    <property type="gene ID" value="PGSC0003DMG400034534"/>
</dbReference>
<dbReference type="InterPro" id="IPR003822">
    <property type="entry name" value="PAH"/>
</dbReference>
<dbReference type="Pfam" id="PF02671">
    <property type="entry name" value="PAH"/>
    <property type="match status" value="1"/>
</dbReference>
<evidence type="ECO:0000313" key="7">
    <source>
        <dbReference type="EnsemblPlants" id="PGSC0003DMT400084963"/>
    </source>
</evidence>
<reference evidence="8" key="1">
    <citation type="journal article" date="2011" name="Nature">
        <title>Genome sequence and analysis of the tuber crop potato.</title>
        <authorList>
            <consortium name="The Potato Genome Sequencing Consortium"/>
        </authorList>
    </citation>
    <scope>NUCLEOTIDE SEQUENCE [LARGE SCALE GENOMIC DNA]</scope>
    <source>
        <strain evidence="8">cv. DM1-3 516 R44</strain>
    </source>
</reference>
<dbReference type="SUPFAM" id="SSF47762">
    <property type="entry name" value="PAH2 domain"/>
    <property type="match status" value="1"/>
</dbReference>
<evidence type="ECO:0000256" key="1">
    <source>
        <dbReference type="ARBA" id="ARBA00004123"/>
    </source>
</evidence>
<dbReference type="InterPro" id="IPR036600">
    <property type="entry name" value="PAH_sf"/>
</dbReference>
<accession>M1D8G4</accession>
<reference evidence="7" key="2">
    <citation type="submission" date="2015-06" db="UniProtKB">
        <authorList>
            <consortium name="EnsemblPlants"/>
        </authorList>
    </citation>
    <scope>IDENTIFICATION</scope>
    <source>
        <strain evidence="7">DM1-3 516 R44</strain>
    </source>
</reference>
<dbReference type="Gramene" id="PGSC0003DMT400084963">
    <property type="protein sequence ID" value="PGSC0003DMT400084963"/>
    <property type="gene ID" value="PGSC0003DMG400034534"/>
</dbReference>
<name>M1D8G4_SOLTU</name>
<dbReference type="GO" id="GO:0003714">
    <property type="term" value="F:transcription corepressor activity"/>
    <property type="evidence" value="ECO:0000318"/>
    <property type="project" value="GO_Central"/>
</dbReference>